<organism evidence="2">
    <name type="scientific">uncultured bacterium FLS18</name>
    <dbReference type="NCBI Taxonomy" id="654935"/>
    <lineage>
        <taxon>Bacteria</taxon>
        <taxon>environmental samples</taxon>
    </lineage>
</organism>
<dbReference type="SUPFAM" id="SSF52833">
    <property type="entry name" value="Thioredoxin-like"/>
    <property type="match status" value="1"/>
</dbReference>
<name>C6G413_9BACT</name>
<keyword evidence="1" id="KW-0812">Transmembrane</keyword>
<keyword evidence="1" id="KW-1133">Transmembrane helix</keyword>
<dbReference type="InterPro" id="IPR036249">
    <property type="entry name" value="Thioredoxin-like_sf"/>
</dbReference>
<protein>
    <submittedName>
        <fullName evidence="2">Uncharacterized protein</fullName>
    </submittedName>
</protein>
<dbReference type="AlphaFoldDB" id="C6G413"/>
<keyword evidence="1" id="KW-0472">Membrane</keyword>
<dbReference type="Gene3D" id="3.40.30.10">
    <property type="entry name" value="Glutaredoxin"/>
    <property type="match status" value="1"/>
</dbReference>
<evidence type="ECO:0000256" key="1">
    <source>
        <dbReference type="SAM" id="Phobius"/>
    </source>
</evidence>
<accession>C6G413</accession>
<reference evidence="2" key="1">
    <citation type="journal article" date="2010" name="FEMS Microbiol. Ecol.">
        <title>Novel lipolytic genes from the microbial metagenomic library of the South China Sea marine sediment.</title>
        <authorList>
            <person name="Hu Y."/>
            <person name="Fu C."/>
            <person name="Huang Y."/>
            <person name="Yin Y."/>
            <person name="Cheng G."/>
            <person name="Lei F."/>
            <person name="Lu N."/>
            <person name="Li J."/>
            <person name="Ashforth E.J."/>
            <person name="Zhang L."/>
            <person name="Zhu B."/>
        </authorList>
    </citation>
    <scope>NUCLEOTIDE SEQUENCE</scope>
</reference>
<proteinExistence type="predicted"/>
<dbReference type="EMBL" id="FJ483469">
    <property type="protein sequence ID" value="ACS68548.1"/>
    <property type="molecule type" value="Genomic_DNA"/>
</dbReference>
<evidence type="ECO:0000313" key="2">
    <source>
        <dbReference type="EMBL" id="ACS68548.1"/>
    </source>
</evidence>
<feature type="transmembrane region" description="Helical" evidence="1">
    <location>
        <begin position="47"/>
        <end position="65"/>
    </location>
</feature>
<sequence>MRYSAVSFPWWSRASPYGKCQIQSVRFHAINLEGQRSKGMKAPLARLAIRAGLVAALAAAMALFAPSARAQADQQKVKAQHEVDDAKKTTDEYGLAVPVPISHPGRRYPAFEGEYPTGPAVGAKLPDFKLPNQRGEIVDFHVSREGKKAVVVFYRSCVW</sequence>